<comment type="caution">
    <text evidence="2">The sequence shown here is derived from an EMBL/GenBank/DDBJ whole genome shotgun (WGS) entry which is preliminary data.</text>
</comment>
<evidence type="ECO:0000313" key="2">
    <source>
        <dbReference type="EMBL" id="PWN56178.1"/>
    </source>
</evidence>
<dbReference type="EMBL" id="QEQK01000006">
    <property type="protein sequence ID" value="PWN56178.1"/>
    <property type="molecule type" value="Genomic_DNA"/>
</dbReference>
<dbReference type="PROSITE" id="PS51301">
    <property type="entry name" value="KILA_N"/>
    <property type="match status" value="1"/>
</dbReference>
<accession>A0A363UL87</accession>
<dbReference type="OrthoDB" id="5298460at2"/>
<organism evidence="2 3">
    <name type="scientific">Abyssibacter profundi</name>
    <dbReference type="NCBI Taxonomy" id="2182787"/>
    <lineage>
        <taxon>Bacteria</taxon>
        <taxon>Pseudomonadati</taxon>
        <taxon>Pseudomonadota</taxon>
        <taxon>Gammaproteobacteria</taxon>
        <taxon>Chromatiales</taxon>
        <taxon>Oceanococcaceae</taxon>
        <taxon>Abyssibacter</taxon>
    </lineage>
</organism>
<evidence type="ECO:0000259" key="1">
    <source>
        <dbReference type="PROSITE" id="PS51301"/>
    </source>
</evidence>
<proteinExistence type="predicted"/>
<dbReference type="InterPro" id="IPR017880">
    <property type="entry name" value="KilA_N"/>
</dbReference>
<dbReference type="AlphaFoldDB" id="A0A363UL87"/>
<keyword evidence="3" id="KW-1185">Reference proteome</keyword>
<reference evidence="2 3" key="1">
    <citation type="submission" date="2018-05" db="EMBL/GenBank/DDBJ databases">
        <title>Abyssibacter profundi OUC007T gen. nov., sp. nov, a marine bacterium isolated from seawater of the Mariana Trench.</title>
        <authorList>
            <person name="Zhou S."/>
        </authorList>
    </citation>
    <scope>NUCLEOTIDE SEQUENCE [LARGE SCALE GENOMIC DNA]</scope>
    <source>
        <strain evidence="2 3">OUC007</strain>
    </source>
</reference>
<feature type="domain" description="KilA-N" evidence="1">
    <location>
        <begin position="1"/>
        <end position="102"/>
    </location>
</feature>
<dbReference type="RefSeq" id="WP_109719949.1">
    <property type="nucleotide sequence ID" value="NZ_QEQK01000006.1"/>
</dbReference>
<sequence>MTQLTIGERTIRARDGRFSLNDLHRASGGAERNTPNRWIRNRETQDLIKEVEQTPDLASAPIATKRGGHGAGTYACKELVYAYAMWISPKFHLHVIRAFDALQQHAPQAAQSAPADHIVKPPDMLSLRVLTSLDHEGKQHSTMLGDDEFICSWDTLPDHLHSSTRVSADQLLAIQNECVRLLAAIARFAERHK</sequence>
<name>A0A363UL87_9GAMM</name>
<dbReference type="Pfam" id="PF04383">
    <property type="entry name" value="KilA-N"/>
    <property type="match status" value="1"/>
</dbReference>
<gene>
    <name evidence="2" type="ORF">DEH80_07850</name>
</gene>
<dbReference type="InterPro" id="IPR018004">
    <property type="entry name" value="KilA/APSES_HTH"/>
</dbReference>
<protein>
    <recommendedName>
        <fullName evidence="1">KilA-N domain-containing protein</fullName>
    </recommendedName>
</protein>
<dbReference type="Proteomes" id="UP000251800">
    <property type="component" value="Unassembled WGS sequence"/>
</dbReference>
<evidence type="ECO:0000313" key="3">
    <source>
        <dbReference type="Proteomes" id="UP000251800"/>
    </source>
</evidence>
<dbReference type="SMART" id="SM01252">
    <property type="entry name" value="KilA-N"/>
    <property type="match status" value="1"/>
</dbReference>